<proteinExistence type="inferred from homology"/>
<evidence type="ECO:0000313" key="3">
    <source>
        <dbReference type="EMBL" id="GIH95997.1"/>
    </source>
</evidence>
<name>A0A8J3SNE1_9ACTN</name>
<dbReference type="Proteomes" id="UP000619788">
    <property type="component" value="Unassembled WGS sequence"/>
</dbReference>
<feature type="domain" description="YCII-related" evidence="2">
    <location>
        <begin position="16"/>
        <end position="98"/>
    </location>
</feature>
<protein>
    <recommendedName>
        <fullName evidence="2">YCII-related domain-containing protein</fullName>
    </recommendedName>
</protein>
<dbReference type="SUPFAM" id="SSF54909">
    <property type="entry name" value="Dimeric alpha+beta barrel"/>
    <property type="match status" value="1"/>
</dbReference>
<dbReference type="Gene3D" id="3.30.70.1060">
    <property type="entry name" value="Dimeric alpha+beta barrel"/>
    <property type="match status" value="1"/>
</dbReference>
<evidence type="ECO:0000259" key="2">
    <source>
        <dbReference type="Pfam" id="PF03795"/>
    </source>
</evidence>
<accession>A0A8J3SNE1</accession>
<gene>
    <name evidence="3" type="ORF">Psi01_66270</name>
</gene>
<dbReference type="AlphaFoldDB" id="A0A8J3SNE1"/>
<evidence type="ECO:0000313" key="4">
    <source>
        <dbReference type="Proteomes" id="UP000619788"/>
    </source>
</evidence>
<comment type="similarity">
    <text evidence="1">Belongs to the YciI family.</text>
</comment>
<sequence>MPDAPDFDDSERSHMFVVLLRFSANKAAAEQHMPGHREWIERGVDDGVFLLVGGIQPGQGGAIVAHGTSRADLESRVAADPFVAEDVVSAEIVEIAPWLADDRLKFLLA</sequence>
<keyword evidence="4" id="KW-1185">Reference proteome</keyword>
<reference evidence="3 4" key="1">
    <citation type="submission" date="2021-01" db="EMBL/GenBank/DDBJ databases">
        <title>Whole genome shotgun sequence of Planobispora siamensis NBRC 107568.</title>
        <authorList>
            <person name="Komaki H."/>
            <person name="Tamura T."/>
        </authorList>
    </citation>
    <scope>NUCLEOTIDE SEQUENCE [LARGE SCALE GENOMIC DNA]</scope>
    <source>
        <strain evidence="3 4">NBRC 107568</strain>
    </source>
</reference>
<evidence type="ECO:0000256" key="1">
    <source>
        <dbReference type="ARBA" id="ARBA00007689"/>
    </source>
</evidence>
<dbReference type="EMBL" id="BOOJ01000058">
    <property type="protein sequence ID" value="GIH95997.1"/>
    <property type="molecule type" value="Genomic_DNA"/>
</dbReference>
<dbReference type="PANTHER" id="PTHR37828">
    <property type="entry name" value="GSR2449 PROTEIN"/>
    <property type="match status" value="1"/>
</dbReference>
<organism evidence="3 4">
    <name type="scientific">Planobispora siamensis</name>
    <dbReference type="NCBI Taxonomy" id="936338"/>
    <lineage>
        <taxon>Bacteria</taxon>
        <taxon>Bacillati</taxon>
        <taxon>Actinomycetota</taxon>
        <taxon>Actinomycetes</taxon>
        <taxon>Streptosporangiales</taxon>
        <taxon>Streptosporangiaceae</taxon>
        <taxon>Planobispora</taxon>
    </lineage>
</organism>
<dbReference type="PANTHER" id="PTHR37828:SF1">
    <property type="entry name" value="YCII-RELATED DOMAIN-CONTAINING PROTEIN"/>
    <property type="match status" value="1"/>
</dbReference>
<comment type="caution">
    <text evidence="3">The sequence shown here is derived from an EMBL/GenBank/DDBJ whole genome shotgun (WGS) entry which is preliminary data.</text>
</comment>
<dbReference type="Pfam" id="PF03795">
    <property type="entry name" value="YCII"/>
    <property type="match status" value="1"/>
</dbReference>
<dbReference type="InterPro" id="IPR011008">
    <property type="entry name" value="Dimeric_a/b-barrel"/>
</dbReference>
<dbReference type="InterPro" id="IPR005545">
    <property type="entry name" value="YCII"/>
</dbReference>